<keyword evidence="2" id="KW-0813">Transport</keyword>
<protein>
    <recommendedName>
        <fullName evidence="15">TRPM SLOG domain-containing protein</fullName>
    </recommendedName>
</protein>
<reference evidence="13 14" key="1">
    <citation type="journal article" date="2024" name="Science">
        <title>Giant polyketide synthase enzymes in the biosynthesis of giant marine polyether toxins.</title>
        <authorList>
            <person name="Fallon T.R."/>
            <person name="Shende V.V."/>
            <person name="Wierzbicki I.H."/>
            <person name="Pendleton A.L."/>
            <person name="Watervoot N.F."/>
            <person name="Auber R.P."/>
            <person name="Gonzalez D.J."/>
            <person name="Wisecaver J.H."/>
            <person name="Moore B.S."/>
        </authorList>
    </citation>
    <scope>NUCLEOTIDE SEQUENCE [LARGE SCALE GENOMIC DNA]</scope>
    <source>
        <strain evidence="13 14">12B1</strain>
    </source>
</reference>
<feature type="coiled-coil region" evidence="8">
    <location>
        <begin position="1265"/>
        <end position="1299"/>
    </location>
</feature>
<feature type="transmembrane region" description="Helical" evidence="10">
    <location>
        <begin position="889"/>
        <end position="908"/>
    </location>
</feature>
<keyword evidence="8" id="KW-0175">Coiled coil</keyword>
<proteinExistence type="predicted"/>
<accession>A0AB34JMN0</accession>
<feature type="region of interest" description="Disordered" evidence="9">
    <location>
        <begin position="750"/>
        <end position="806"/>
    </location>
</feature>
<dbReference type="GO" id="GO:0005886">
    <property type="term" value="C:plasma membrane"/>
    <property type="evidence" value="ECO:0007669"/>
    <property type="project" value="TreeGrafter"/>
</dbReference>
<feature type="region of interest" description="Disordered" evidence="9">
    <location>
        <begin position="1"/>
        <end position="23"/>
    </location>
</feature>
<feature type="compositionally biased region" description="Basic residues" evidence="9">
    <location>
        <begin position="1360"/>
        <end position="1369"/>
    </location>
</feature>
<feature type="compositionally biased region" description="Basic and acidic residues" evidence="9">
    <location>
        <begin position="851"/>
        <end position="868"/>
    </location>
</feature>
<dbReference type="Pfam" id="PF18139">
    <property type="entry name" value="LSDAT_euk"/>
    <property type="match status" value="1"/>
</dbReference>
<dbReference type="PANTHER" id="PTHR13800">
    <property type="entry name" value="TRANSIENT RECEPTOR POTENTIAL CATION CHANNEL, SUBFAMILY M, MEMBER 6"/>
    <property type="match status" value="1"/>
</dbReference>
<dbReference type="InterPro" id="IPR041491">
    <property type="entry name" value="TRPM_SLOG"/>
</dbReference>
<keyword evidence="5" id="KW-0406">Ion transport</keyword>
<evidence type="ECO:0008006" key="15">
    <source>
        <dbReference type="Google" id="ProtNLM"/>
    </source>
</evidence>
<evidence type="ECO:0000313" key="13">
    <source>
        <dbReference type="EMBL" id="KAL1521941.1"/>
    </source>
</evidence>
<comment type="subcellular location">
    <subcellularLocation>
        <location evidence="1">Membrane</location>
        <topology evidence="1">Multi-pass membrane protein</topology>
    </subcellularLocation>
</comment>
<organism evidence="13 14">
    <name type="scientific">Prymnesium parvum</name>
    <name type="common">Toxic golden alga</name>
    <dbReference type="NCBI Taxonomy" id="97485"/>
    <lineage>
        <taxon>Eukaryota</taxon>
        <taxon>Haptista</taxon>
        <taxon>Haptophyta</taxon>
        <taxon>Prymnesiophyceae</taxon>
        <taxon>Prymnesiales</taxon>
        <taxon>Prymnesiaceae</taxon>
        <taxon>Prymnesium</taxon>
    </lineage>
</organism>
<evidence type="ECO:0000259" key="12">
    <source>
        <dbReference type="Pfam" id="PF25508"/>
    </source>
</evidence>
<name>A0AB34JMN0_PRYPA</name>
<evidence type="ECO:0000256" key="8">
    <source>
        <dbReference type="SAM" id="Coils"/>
    </source>
</evidence>
<dbReference type="PANTHER" id="PTHR13800:SF12">
    <property type="entry name" value="TRANSIENT RECEPTOR POTENTIAL CATION CHANNEL SUBFAMILY M MEMBER-LIKE 2"/>
    <property type="match status" value="1"/>
</dbReference>
<evidence type="ECO:0000259" key="11">
    <source>
        <dbReference type="Pfam" id="PF18139"/>
    </source>
</evidence>
<feature type="region of interest" description="Disordered" evidence="9">
    <location>
        <begin position="1305"/>
        <end position="1369"/>
    </location>
</feature>
<feature type="transmembrane region" description="Helical" evidence="10">
    <location>
        <begin position="965"/>
        <end position="985"/>
    </location>
</feature>
<evidence type="ECO:0000313" key="14">
    <source>
        <dbReference type="Proteomes" id="UP001515480"/>
    </source>
</evidence>
<evidence type="ECO:0000256" key="9">
    <source>
        <dbReference type="SAM" id="MobiDB-lite"/>
    </source>
</evidence>
<evidence type="ECO:0000256" key="1">
    <source>
        <dbReference type="ARBA" id="ARBA00004141"/>
    </source>
</evidence>
<feature type="domain" description="TRPM-like" evidence="12">
    <location>
        <begin position="556"/>
        <end position="666"/>
    </location>
</feature>
<dbReference type="GO" id="GO:0099604">
    <property type="term" value="F:ligand-gated calcium channel activity"/>
    <property type="evidence" value="ECO:0007669"/>
    <property type="project" value="TreeGrafter"/>
</dbReference>
<dbReference type="Proteomes" id="UP001515480">
    <property type="component" value="Unassembled WGS sequence"/>
</dbReference>
<evidence type="ECO:0000256" key="2">
    <source>
        <dbReference type="ARBA" id="ARBA00022448"/>
    </source>
</evidence>
<evidence type="ECO:0000256" key="4">
    <source>
        <dbReference type="ARBA" id="ARBA00022989"/>
    </source>
</evidence>
<evidence type="ECO:0000256" key="5">
    <source>
        <dbReference type="ARBA" id="ARBA00023065"/>
    </source>
</evidence>
<keyword evidence="6 10" id="KW-0472">Membrane</keyword>
<feature type="transmembrane region" description="Helical" evidence="10">
    <location>
        <begin position="1005"/>
        <end position="1030"/>
    </location>
</feature>
<dbReference type="EMBL" id="JBGBPQ010000007">
    <property type="protein sequence ID" value="KAL1521941.1"/>
    <property type="molecule type" value="Genomic_DNA"/>
</dbReference>
<keyword evidence="3 10" id="KW-0812">Transmembrane</keyword>
<comment type="caution">
    <text evidence="13">The sequence shown here is derived from an EMBL/GenBank/DDBJ whole genome shotgun (WGS) entry which is preliminary data.</text>
</comment>
<keyword evidence="14" id="KW-1185">Reference proteome</keyword>
<keyword evidence="7" id="KW-0407">Ion channel</keyword>
<feature type="compositionally biased region" description="Basic and acidic residues" evidence="9">
    <location>
        <begin position="819"/>
        <end position="837"/>
    </location>
</feature>
<dbReference type="InterPro" id="IPR050927">
    <property type="entry name" value="TRPM"/>
</dbReference>
<dbReference type="InterPro" id="IPR057366">
    <property type="entry name" value="TRPM-like"/>
</dbReference>
<dbReference type="Pfam" id="PF25508">
    <property type="entry name" value="TRPM2"/>
    <property type="match status" value="1"/>
</dbReference>
<feature type="compositionally biased region" description="Acidic residues" evidence="9">
    <location>
        <begin position="791"/>
        <end position="806"/>
    </location>
</feature>
<feature type="region of interest" description="Disordered" evidence="9">
    <location>
        <begin position="819"/>
        <end position="876"/>
    </location>
</feature>
<evidence type="ECO:0000256" key="6">
    <source>
        <dbReference type="ARBA" id="ARBA00023136"/>
    </source>
</evidence>
<gene>
    <name evidence="13" type="ORF">AB1Y20_021589</name>
</gene>
<keyword evidence="4 10" id="KW-1133">Transmembrane helix</keyword>
<feature type="transmembrane region" description="Helical" evidence="10">
    <location>
        <begin position="1150"/>
        <end position="1169"/>
    </location>
</feature>
<feature type="transmembrane region" description="Helical" evidence="10">
    <location>
        <begin position="1042"/>
        <end position="1063"/>
    </location>
</feature>
<evidence type="ECO:0000256" key="10">
    <source>
        <dbReference type="SAM" id="Phobius"/>
    </source>
</evidence>
<evidence type="ECO:0000256" key="7">
    <source>
        <dbReference type="ARBA" id="ARBA00023303"/>
    </source>
</evidence>
<sequence>MSMKKARRMSFMPSPSCTKYERLDESAGASQSRMLMRRLSPPASALAGKPDPMRLRPADRLQRIKQHDKAIILQRWYRKHVYMYKKFGPVIFARKNGGIADFGAISFLSGMRAANFLTISNTASTAMLSHFLEKYWALPRPDVLISVTGSAMSLQLTSQLQRVFDRGLVAAASVTKAWIFTGGTDSGVMKLVGEAMHKYGLDVPVVGVAPWGAIQGRHMLENCKGETINYRDATRDSAKSGEGAKLNPYHTHQILVDTARVYTKSTPVFGQEQALRARLEREYMHRGVPVVLLVVQGGPGTVDMMRSAAKEGYPILVLADSGGAATAVYTYFEEGIEAVEEPFVASHSKFEELKKLHVVHGSNLVSFFKLGEDESNEDMSSALLRAIFGNLMHNQTILEINKKQGGGAAAKSGAQKEHDQMQRALLLTVKWDRPDFARKIMSSLPQSQDHDTSLNKMLQSALELQRVDIVKLLIERPGQDVSGVNLSHLYMLEDKFNFLRKDQALQRRMQRSIHEIFHTKGTDDERASYKVFSKLVGPFLRSNFASFMYGVVESNNRASHHDIFFWSVIMGNSSLARELWGYVEHPLHCALLASHQCKEMANNISWGQEETRKSAAEFESWAVGAMECVQEQEQAHFILSKPILEWKMGAAVDIALTLDHKGFLSHRHCQSLLDQWWRGGYANSICTLSGDTSAARVLLWTIFPFLNPHLKETKTAKKRGTPIGWKVYEELIFSSLAQALQLSTYEREQAVASDPGMNGTSKADRSFRKTPLNMPKSLLRNRRSSRSLLDSVDESEEDEDDLLDDDEIEDYETLKKLAEQDAKDGFVPEEKSTDESMKSASSAATKKPARKTSDPKPRDSIFDRKQNPEPEVEEQEPPLGFYSIPMVKYLLRVVHHVLYLLMYSMVLTGLRTPNQLQQMAPNLPPLDWPEMIFGVWSFAVAIDHVHRTIRMRSLVFTRGDRSMPFASVVNAGHAIVVITIIFRLFTTIPWLPYSLVEPAYSTYSTLLSIDAVLLCGESFTFLWTSLRFGVRTVILTEMMLDLYLYLVFFAVFVIGFALCLIGLCESAPLNYSAFSFMVDPPFPEDLRALSIYATDGDQERARTLHHGGMRQLAERQQVYNLPLVLMPFWAMFADLDLEQLSEIPWAMTVTWFYVLVTNIVLVNLLIAMFSDTYSRIIKEALTEYHFQRYLHVFEFQHVIHSIPPPFNLPLLLIDIFDAVRDNWSTTGFVHSAFIRPLPSDMVPGQSSSSVSGSTLARKYVQRFLKSQAEEELLTSTAQVKRVQAQLSTLEAQVSSKLEKVITMMSADRTQSPGKSRISCVAKPADAPSEATPPPSVVWPAGNDSLREISTNPVPPESSSARRRRDRFRC</sequence>
<evidence type="ECO:0000256" key="3">
    <source>
        <dbReference type="ARBA" id="ARBA00022692"/>
    </source>
</evidence>
<feature type="domain" description="TRPM SLOG" evidence="11">
    <location>
        <begin position="114"/>
        <end position="326"/>
    </location>
</feature>